<protein>
    <submittedName>
        <fullName evidence="1">CDP-glycerol glycerophosphotransferase family protein</fullName>
    </submittedName>
</protein>
<dbReference type="EMBL" id="JAKLTQ010000006">
    <property type="protein sequence ID" value="MCG2622255.1"/>
    <property type="molecule type" value="Genomic_DNA"/>
</dbReference>
<dbReference type="Pfam" id="PF04464">
    <property type="entry name" value="Glyphos_transf"/>
    <property type="match status" value="1"/>
</dbReference>
<proteinExistence type="predicted"/>
<dbReference type="InterPro" id="IPR043148">
    <property type="entry name" value="TagF_C"/>
</dbReference>
<gene>
    <name evidence="1" type="ORF">LVY72_10020</name>
</gene>
<dbReference type="Gene3D" id="3.40.50.12580">
    <property type="match status" value="1"/>
</dbReference>
<reference evidence="1" key="1">
    <citation type="submission" date="2022-01" db="EMBL/GenBank/DDBJ databases">
        <authorList>
            <person name="Jo J.-H."/>
            <person name="Im W.-T."/>
        </authorList>
    </citation>
    <scope>NUCLEOTIDE SEQUENCE</scope>
    <source>
        <strain evidence="1">I2-34</strain>
    </source>
</reference>
<evidence type="ECO:0000313" key="2">
    <source>
        <dbReference type="Proteomes" id="UP001165368"/>
    </source>
</evidence>
<dbReference type="SUPFAM" id="SSF53756">
    <property type="entry name" value="UDP-Glycosyltransferase/glycogen phosphorylase"/>
    <property type="match status" value="1"/>
</dbReference>
<name>A0ABS9L6E6_9MICC</name>
<sequence length="398" mass="43059">MTFAATTRRSLELVRDRAAGTLLERRVRARLAAANAGAPDRFDCVVYFADGAASAYQVRQWLQPLAELAQTHPVAVLVHRPTTAAALLPDSPLPVFLTTGIGQVENFMNSHGVRLVFYVNNNRDNFTVLRLASPVHVHLSHGESDKISMASNQLKAYDYAFIAGTASRERILGNLHRMDPAKLVEVGRPQLDIPVRDARPYDGSRATVLYAPTWEGDRPAMSYGSAASHGIALTKALLADPRYRLIFRPHPRTGVRLGAHRAAVHEINALMRKAQQQDPGAGHLLDKRPDVATAMAEADVCICDISAVAMDWLPYAKPLLVTRPVDPEAEIQNSGVTAVVPLLDAEDAGDVPGILAGMLARPVPEAQRALVEHHFGDTAPGAASRRFASAVEQVLQAG</sequence>
<organism evidence="1 2">
    <name type="scientific">Arthrobacter hankyongi</name>
    <dbReference type="NCBI Taxonomy" id="2904801"/>
    <lineage>
        <taxon>Bacteria</taxon>
        <taxon>Bacillati</taxon>
        <taxon>Actinomycetota</taxon>
        <taxon>Actinomycetes</taxon>
        <taxon>Micrococcales</taxon>
        <taxon>Micrococcaceae</taxon>
        <taxon>Arthrobacter</taxon>
    </lineage>
</organism>
<accession>A0ABS9L6E6</accession>
<dbReference type="InterPro" id="IPR007554">
    <property type="entry name" value="Glycerophosphate_synth"/>
</dbReference>
<comment type="caution">
    <text evidence="1">The sequence shown here is derived from an EMBL/GenBank/DDBJ whole genome shotgun (WGS) entry which is preliminary data.</text>
</comment>
<dbReference type="Proteomes" id="UP001165368">
    <property type="component" value="Unassembled WGS sequence"/>
</dbReference>
<evidence type="ECO:0000313" key="1">
    <source>
        <dbReference type="EMBL" id="MCG2622255.1"/>
    </source>
</evidence>
<keyword evidence="2" id="KW-1185">Reference proteome</keyword>
<dbReference type="RefSeq" id="WP_237820400.1">
    <property type="nucleotide sequence ID" value="NZ_JAKLTQ010000006.1"/>
</dbReference>